<organism evidence="1 2">
    <name type="scientific">Candidatus Curtissbacteria bacterium RIFCSPHIGHO2_02_FULL_40_17</name>
    <dbReference type="NCBI Taxonomy" id="1797715"/>
    <lineage>
        <taxon>Bacteria</taxon>
        <taxon>Candidatus Curtissiibacteriota</taxon>
    </lineage>
</organism>
<dbReference type="STRING" id="1797715.A3D81_01795"/>
<reference evidence="1 2" key="1">
    <citation type="journal article" date="2016" name="Nat. Commun.">
        <title>Thousands of microbial genomes shed light on interconnected biogeochemical processes in an aquifer system.</title>
        <authorList>
            <person name="Anantharaman K."/>
            <person name="Brown C.T."/>
            <person name="Hug L.A."/>
            <person name="Sharon I."/>
            <person name="Castelle C.J."/>
            <person name="Probst A.J."/>
            <person name="Thomas B.C."/>
            <person name="Singh A."/>
            <person name="Wilkins M.J."/>
            <person name="Karaoz U."/>
            <person name="Brodie E.L."/>
            <person name="Williams K.H."/>
            <person name="Hubbard S.S."/>
            <person name="Banfield J.F."/>
        </authorList>
    </citation>
    <scope>NUCLEOTIDE SEQUENCE [LARGE SCALE GENOMIC DNA]</scope>
</reference>
<dbReference type="Proteomes" id="UP000178492">
    <property type="component" value="Unassembled WGS sequence"/>
</dbReference>
<accession>A0A1F5GG44</accession>
<comment type="caution">
    <text evidence="1">The sequence shown here is derived from an EMBL/GenBank/DDBJ whole genome shotgun (WGS) entry which is preliminary data.</text>
</comment>
<evidence type="ECO:0000313" key="2">
    <source>
        <dbReference type="Proteomes" id="UP000178492"/>
    </source>
</evidence>
<protein>
    <submittedName>
        <fullName evidence="1">Uncharacterized protein</fullName>
    </submittedName>
</protein>
<sequence length="63" mass="7507">MASQETVCIRCGKIRIFARRWKEKTEKGSVIIHEETVCPDPDCQKIVEAKFEEMRKKRELLKR</sequence>
<gene>
    <name evidence="1" type="ORF">A3D81_01795</name>
</gene>
<dbReference type="AlphaFoldDB" id="A0A1F5GG44"/>
<dbReference type="EMBL" id="MFBE01000030">
    <property type="protein sequence ID" value="OGD90851.1"/>
    <property type="molecule type" value="Genomic_DNA"/>
</dbReference>
<proteinExistence type="predicted"/>
<name>A0A1F5GG44_9BACT</name>
<evidence type="ECO:0000313" key="1">
    <source>
        <dbReference type="EMBL" id="OGD90851.1"/>
    </source>
</evidence>